<dbReference type="InterPro" id="IPR050264">
    <property type="entry name" value="Bact_CCA-adding_enz_type3_sf"/>
</dbReference>
<keyword evidence="5" id="KW-0460">Magnesium</keyword>
<name>A0A183U3J4_TOXCA</name>
<evidence type="ECO:0000313" key="9">
    <source>
        <dbReference type="WBParaSite" id="TCNE_0000306401-mRNA-1"/>
    </source>
</evidence>
<evidence type="ECO:0000313" key="8">
    <source>
        <dbReference type="Proteomes" id="UP000050794"/>
    </source>
</evidence>
<accession>A0A183U3J4</accession>
<keyword evidence="4" id="KW-0479">Metal-binding</keyword>
<dbReference type="GO" id="GO:0005739">
    <property type="term" value="C:mitochondrion"/>
    <property type="evidence" value="ECO:0007669"/>
    <property type="project" value="TreeGrafter"/>
</dbReference>
<dbReference type="EMBL" id="UYWY01003606">
    <property type="protein sequence ID" value="VDM28780.1"/>
    <property type="molecule type" value="Genomic_DNA"/>
</dbReference>
<evidence type="ECO:0000313" key="7">
    <source>
        <dbReference type="EMBL" id="VDM28780.1"/>
    </source>
</evidence>
<sequence length="276" mass="31717">EDYLRILRYFRFFGRIAKSGNAHEESTLDAIVANKQGLKNISGERIWSELKKICVGRFGADVLTVMLSRCGLTSLLGLPEDSSMAEYHEIFDYNSGRSLEPMTPLSSCKLSNAEKSLAEFIVKMRDEARANIDRMKYFKDMILDLEKAPGHNRKKMGGREMVVELAKYIRASPQFIEEIGLWEMPEFPVNGRDLMGTGVKGGPVMRKVLTHLFEVWKKSDYKIVRDELLSHITAELLQLTEDDSIRRCEKRKSESSSDKEVEGEFFIPLHEELFFF</sequence>
<gene>
    <name evidence="7" type="ORF">TCNE_LOCUS3063</name>
</gene>
<protein>
    <submittedName>
        <fullName evidence="9">PolyA_pol_RNAbd domain-containing protein</fullName>
    </submittedName>
</protein>
<reference evidence="9" key="1">
    <citation type="submission" date="2016-06" db="UniProtKB">
        <authorList>
            <consortium name="WormBaseParasite"/>
        </authorList>
    </citation>
    <scope>IDENTIFICATION</scope>
</reference>
<dbReference type="GO" id="GO:1990180">
    <property type="term" value="P:mitochondrial tRNA 3'-end processing"/>
    <property type="evidence" value="ECO:0007669"/>
    <property type="project" value="TreeGrafter"/>
</dbReference>
<dbReference type="PANTHER" id="PTHR46173">
    <property type="entry name" value="CCA TRNA NUCLEOTIDYLTRANSFERASE 1, MITOCHONDRIAL"/>
    <property type="match status" value="1"/>
</dbReference>
<feature type="domain" description="tRNA nucleotidyltransferase/poly(A) polymerase RNA and SrmB- binding" evidence="6">
    <location>
        <begin position="24"/>
        <end position="61"/>
    </location>
</feature>
<dbReference type="Gene3D" id="1.10.3090.10">
    <property type="entry name" value="cca-adding enzyme, domain 2"/>
    <property type="match status" value="1"/>
</dbReference>
<dbReference type="WBParaSite" id="TCNE_0000306401-mRNA-1">
    <property type="protein sequence ID" value="TCNE_0000306401-mRNA-1"/>
    <property type="gene ID" value="TCNE_0000306401"/>
</dbReference>
<evidence type="ECO:0000256" key="4">
    <source>
        <dbReference type="ARBA" id="ARBA00022723"/>
    </source>
</evidence>
<keyword evidence="3" id="KW-0548">Nucleotidyltransferase</keyword>
<keyword evidence="3" id="KW-0808">Transferase</keyword>
<evidence type="ECO:0000256" key="2">
    <source>
        <dbReference type="ARBA" id="ARBA00022694"/>
    </source>
</evidence>
<evidence type="ECO:0000259" key="6">
    <source>
        <dbReference type="Pfam" id="PF12627"/>
    </source>
</evidence>
<dbReference type="PANTHER" id="PTHR46173:SF1">
    <property type="entry name" value="CCA TRNA NUCLEOTIDYLTRANSFERASE 1, MITOCHONDRIAL"/>
    <property type="match status" value="1"/>
</dbReference>
<keyword evidence="2" id="KW-0819">tRNA processing</keyword>
<dbReference type="GO" id="GO:0046872">
    <property type="term" value="F:metal ion binding"/>
    <property type="evidence" value="ECO:0007669"/>
    <property type="project" value="UniProtKB-KW"/>
</dbReference>
<comment type="cofactor">
    <cofactor evidence="1">
        <name>Mg(2+)</name>
        <dbReference type="ChEBI" id="CHEBI:18420"/>
    </cofactor>
</comment>
<dbReference type="GO" id="GO:0000049">
    <property type="term" value="F:tRNA binding"/>
    <property type="evidence" value="ECO:0007669"/>
    <property type="project" value="TreeGrafter"/>
</dbReference>
<dbReference type="GO" id="GO:0001680">
    <property type="term" value="P:tRNA 3'-terminal CCA addition"/>
    <property type="evidence" value="ECO:0007669"/>
    <property type="project" value="TreeGrafter"/>
</dbReference>
<dbReference type="AlphaFoldDB" id="A0A183U3J4"/>
<evidence type="ECO:0000256" key="5">
    <source>
        <dbReference type="ARBA" id="ARBA00022842"/>
    </source>
</evidence>
<evidence type="ECO:0000256" key="1">
    <source>
        <dbReference type="ARBA" id="ARBA00001946"/>
    </source>
</evidence>
<dbReference type="GO" id="GO:0016779">
    <property type="term" value="F:nucleotidyltransferase activity"/>
    <property type="evidence" value="ECO:0007669"/>
    <property type="project" value="UniProtKB-KW"/>
</dbReference>
<reference evidence="7 8" key="2">
    <citation type="submission" date="2018-11" db="EMBL/GenBank/DDBJ databases">
        <authorList>
            <consortium name="Pathogen Informatics"/>
        </authorList>
    </citation>
    <scope>NUCLEOTIDE SEQUENCE [LARGE SCALE GENOMIC DNA]</scope>
</reference>
<dbReference type="Pfam" id="PF12627">
    <property type="entry name" value="PolyA_pol_RNAbd"/>
    <property type="match status" value="1"/>
</dbReference>
<proteinExistence type="predicted"/>
<dbReference type="InterPro" id="IPR032828">
    <property type="entry name" value="PolyA_RNA-bd"/>
</dbReference>
<keyword evidence="8" id="KW-1185">Reference proteome</keyword>
<evidence type="ECO:0000256" key="3">
    <source>
        <dbReference type="ARBA" id="ARBA00022695"/>
    </source>
</evidence>
<organism evidence="8 9">
    <name type="scientific">Toxocara canis</name>
    <name type="common">Canine roundworm</name>
    <dbReference type="NCBI Taxonomy" id="6265"/>
    <lineage>
        <taxon>Eukaryota</taxon>
        <taxon>Metazoa</taxon>
        <taxon>Ecdysozoa</taxon>
        <taxon>Nematoda</taxon>
        <taxon>Chromadorea</taxon>
        <taxon>Rhabditida</taxon>
        <taxon>Spirurina</taxon>
        <taxon>Ascaridomorpha</taxon>
        <taxon>Ascaridoidea</taxon>
        <taxon>Toxocaridae</taxon>
        <taxon>Toxocara</taxon>
    </lineage>
</organism>
<dbReference type="Proteomes" id="UP000050794">
    <property type="component" value="Unassembled WGS sequence"/>
</dbReference>
<dbReference type="SUPFAM" id="SSF81891">
    <property type="entry name" value="Poly A polymerase C-terminal region-like"/>
    <property type="match status" value="1"/>
</dbReference>